<comment type="caution">
    <text evidence="2">The sequence shown here is derived from an EMBL/GenBank/DDBJ whole genome shotgun (WGS) entry which is preliminary data.</text>
</comment>
<evidence type="ECO:0000256" key="1">
    <source>
        <dbReference type="SAM" id="Phobius"/>
    </source>
</evidence>
<keyword evidence="1" id="KW-0472">Membrane</keyword>
<name>A0A9D1V7X4_9FIRM</name>
<reference evidence="2" key="2">
    <citation type="submission" date="2021-04" db="EMBL/GenBank/DDBJ databases">
        <authorList>
            <person name="Gilroy R."/>
        </authorList>
    </citation>
    <scope>NUCLEOTIDE SEQUENCE</scope>
    <source>
        <strain evidence="2">811</strain>
    </source>
</reference>
<dbReference type="AlphaFoldDB" id="A0A9D1V7X4"/>
<feature type="transmembrane region" description="Helical" evidence="1">
    <location>
        <begin position="35"/>
        <end position="55"/>
    </location>
</feature>
<dbReference type="EMBL" id="DXFX01000062">
    <property type="protein sequence ID" value="HIX07770.1"/>
    <property type="molecule type" value="Genomic_DNA"/>
</dbReference>
<organism evidence="2 3">
    <name type="scientific">Candidatus Borkfalkia faecipullorum</name>
    <dbReference type="NCBI Taxonomy" id="2838510"/>
    <lineage>
        <taxon>Bacteria</taxon>
        <taxon>Bacillati</taxon>
        <taxon>Bacillota</taxon>
        <taxon>Clostridia</taxon>
        <taxon>Christensenellales</taxon>
        <taxon>Christensenellaceae</taxon>
        <taxon>Candidatus Borkfalkia</taxon>
    </lineage>
</organism>
<reference evidence="2" key="1">
    <citation type="journal article" date="2021" name="PeerJ">
        <title>Extensive microbial diversity within the chicken gut microbiome revealed by metagenomics and culture.</title>
        <authorList>
            <person name="Gilroy R."/>
            <person name="Ravi A."/>
            <person name="Getino M."/>
            <person name="Pursley I."/>
            <person name="Horton D.L."/>
            <person name="Alikhan N.F."/>
            <person name="Baker D."/>
            <person name="Gharbi K."/>
            <person name="Hall N."/>
            <person name="Watson M."/>
            <person name="Adriaenssens E.M."/>
            <person name="Foster-Nyarko E."/>
            <person name="Jarju S."/>
            <person name="Secka A."/>
            <person name="Antonio M."/>
            <person name="Oren A."/>
            <person name="Chaudhuri R.R."/>
            <person name="La Ragione R."/>
            <person name="Hildebrand F."/>
            <person name="Pallen M.J."/>
        </authorList>
    </citation>
    <scope>NUCLEOTIDE SEQUENCE</scope>
    <source>
        <strain evidence="2">811</strain>
    </source>
</reference>
<protein>
    <submittedName>
        <fullName evidence="2">Uncharacterized protein</fullName>
    </submittedName>
</protein>
<gene>
    <name evidence="2" type="ORF">H9741_04820</name>
</gene>
<proteinExistence type="predicted"/>
<dbReference type="Proteomes" id="UP000824204">
    <property type="component" value="Unassembled WGS sequence"/>
</dbReference>
<sequence>MRRIYELFRKAMGEDPFVRFYYQRYKRRHPKFHKYCKAASAVYALWLVFLFRLLGRDPRTCLVYPESSVCAHPSRKKMDRVLKKKDFVCFDGELLLLLRVSHIEKLWDAAGAKLGIADYKSMRRAAAAEADKKRKKGKACLAEVCKIVSEWSGADAKQLLRAEQELEEKLSYADPFYVSLISCLQREGKKVFVCCESRLASAFWDKLLRSNGISCEKVYTCAECGRLWEEIADELSGKGIFCLSSRERCIAARKAGLKAMYVQPVAQKFALYRPLQAHSLAMSVYEGIVNERLHVRGMARSALYEHGFVYGGILAYGFCGWLEELARRRGYDCIVFLARDSELFYRIYQKYFGSVAAVYLYTSRMAALKVAVRQYFNVFLDRMFVSKAEKQNRVTIAQSLRQAELAALSEKLPAELPQGALLDRKTLPRMLEFLTNHREEIFQIYEKDAKAFGEMSSEILRGKRRILLVDLGWRGTIFALLSGYWRETMPSVECEGALLGVSDCSLSQSLTDFGALKGYVYLTDRVRENHLILTELMFSSAEPTTIGYAKDEDGRNAPLFGEQENTPSAVREMGEGIEDFCLAFRQAEGCFPRPFEITGEEACDPLAIINANKTYNLNLYRTFHACLDPNGNPLSVRDILKEVGYIK</sequence>
<evidence type="ECO:0000313" key="3">
    <source>
        <dbReference type="Proteomes" id="UP000824204"/>
    </source>
</evidence>
<keyword evidence="1" id="KW-1133">Transmembrane helix</keyword>
<keyword evidence="1" id="KW-0812">Transmembrane</keyword>
<evidence type="ECO:0000313" key="2">
    <source>
        <dbReference type="EMBL" id="HIX07770.1"/>
    </source>
</evidence>
<accession>A0A9D1V7X4</accession>